<keyword evidence="4 15" id="KW-0479">Metal-binding</keyword>
<dbReference type="OrthoDB" id="9800855at2"/>
<evidence type="ECO:0000256" key="4">
    <source>
        <dbReference type="ARBA" id="ARBA00022723"/>
    </source>
</evidence>
<feature type="binding site" evidence="15">
    <location>
        <position position="157"/>
    </location>
    <ligand>
        <name>DNA</name>
        <dbReference type="ChEBI" id="CHEBI:16991"/>
    </ligand>
</feature>
<dbReference type="Pfam" id="PF01149">
    <property type="entry name" value="Fapy_DNA_glyco"/>
    <property type="match status" value="1"/>
</dbReference>
<dbReference type="InterPro" id="IPR000214">
    <property type="entry name" value="Znf_DNA_glyclase/AP_lyase"/>
</dbReference>
<evidence type="ECO:0000256" key="14">
    <source>
        <dbReference type="ARBA" id="ARBA00044632"/>
    </source>
</evidence>
<dbReference type="NCBIfam" id="TIGR00577">
    <property type="entry name" value="fpg"/>
    <property type="match status" value="1"/>
</dbReference>
<dbReference type="CDD" id="cd08966">
    <property type="entry name" value="EcFpg-like_N"/>
    <property type="match status" value="1"/>
</dbReference>
<dbReference type="InterPro" id="IPR010979">
    <property type="entry name" value="Ribosomal_uS13-like_H2TH"/>
</dbReference>
<dbReference type="Proteomes" id="UP000184139">
    <property type="component" value="Unassembled WGS sequence"/>
</dbReference>
<gene>
    <name evidence="15" type="primary">mutM</name>
    <name evidence="15" type="synonym">fpg</name>
    <name evidence="18" type="ORF">SAMN02745124_00213</name>
</gene>
<evidence type="ECO:0000256" key="2">
    <source>
        <dbReference type="ARBA" id="ARBA00009409"/>
    </source>
</evidence>
<evidence type="ECO:0000256" key="13">
    <source>
        <dbReference type="ARBA" id="ARBA00023295"/>
    </source>
</evidence>
<evidence type="ECO:0000256" key="8">
    <source>
        <dbReference type="ARBA" id="ARBA00022833"/>
    </source>
</evidence>
<comment type="cofactor">
    <cofactor evidence="15">
        <name>Zn(2+)</name>
        <dbReference type="ChEBI" id="CHEBI:29105"/>
    </cofactor>
    <text evidence="15">Binds 1 zinc ion per subunit.</text>
</comment>
<dbReference type="InterPro" id="IPR010663">
    <property type="entry name" value="Znf_FPG/IleRS"/>
</dbReference>
<feature type="domain" description="Formamidopyrimidine-DNA glycosylase catalytic" evidence="17">
    <location>
        <begin position="2"/>
        <end position="115"/>
    </location>
</feature>
<evidence type="ECO:0000256" key="3">
    <source>
        <dbReference type="ARBA" id="ARBA00011245"/>
    </source>
</evidence>
<dbReference type="PROSITE" id="PS51066">
    <property type="entry name" value="ZF_FPG_2"/>
    <property type="match status" value="1"/>
</dbReference>
<dbReference type="Pfam" id="PF06831">
    <property type="entry name" value="H2TH"/>
    <property type="match status" value="1"/>
</dbReference>
<keyword evidence="11 15" id="KW-0456">Lyase</keyword>
<dbReference type="AlphaFoldDB" id="A0A1M5S8A3"/>
<comment type="function">
    <text evidence="15">Involved in base excision repair of DNA damaged by oxidation or by mutagenic agents. Acts as DNA glycosylase that recognizes and removes damaged bases. Has a preference for oxidized purines, such as 7,8-dihydro-8-oxoguanine (8-oxoG). Has AP (apurinic/apyrimidinic) lyase activity and introduces nicks in the DNA strand. Cleaves the DNA backbone by beta-delta elimination to generate a single-strand break at the site of the removed base with both 3'- and 5'-phosphates.</text>
</comment>
<dbReference type="PROSITE" id="PS51068">
    <property type="entry name" value="FPG_CAT"/>
    <property type="match status" value="1"/>
</dbReference>
<dbReference type="PANTHER" id="PTHR22993">
    <property type="entry name" value="FORMAMIDOPYRIMIDINE-DNA GLYCOSYLASE"/>
    <property type="match status" value="1"/>
</dbReference>
<dbReference type="Pfam" id="PF06827">
    <property type="entry name" value="zf-FPG_IleRS"/>
    <property type="match status" value="1"/>
</dbReference>
<sequence length="276" mass="31145">MPELPEVEVVRRGLTHHLPGRTITGYQSSTKPLRRKSPDEKLRQLLVGARIEAIRRRAKYLLIDFDNRALLVLHLGMTGRLGMFPATDPVLPHDHLRWRLDNGLELRFNDTRRFGSVMLFSRQEDGDPEDILFADTGPEPLGPHLTVSYLLSRAHGRSMPVKQFLMDGRIVAGIGNIYANESLFAAGIRPTRPVGTIGRRRWQRLLDRIRATLNRAIACGGSTISDFFGTTGEGGYFQVHFSVYGKADQPCPRCQSPIQSLRLGGRSTFFCRHCQR</sequence>
<evidence type="ECO:0000256" key="7">
    <source>
        <dbReference type="ARBA" id="ARBA00022801"/>
    </source>
</evidence>
<evidence type="ECO:0000256" key="5">
    <source>
        <dbReference type="ARBA" id="ARBA00022763"/>
    </source>
</evidence>
<name>A0A1M5S8A3_9BACT</name>
<dbReference type="STRING" id="1121409.SAMN02745124_00213"/>
<comment type="catalytic activity">
    <reaction evidence="14 15">
        <text>2'-deoxyribonucleotide-(2'-deoxyribose 5'-phosphate)-2'-deoxyribonucleotide-DNA = a 3'-end 2'-deoxyribonucleotide-(2,3-dehydro-2,3-deoxyribose 5'-phosphate)-DNA + a 5'-end 5'-phospho-2'-deoxyribonucleoside-DNA + H(+)</text>
        <dbReference type="Rhea" id="RHEA:66592"/>
        <dbReference type="Rhea" id="RHEA-COMP:13180"/>
        <dbReference type="Rhea" id="RHEA-COMP:16897"/>
        <dbReference type="Rhea" id="RHEA-COMP:17067"/>
        <dbReference type="ChEBI" id="CHEBI:15378"/>
        <dbReference type="ChEBI" id="CHEBI:136412"/>
        <dbReference type="ChEBI" id="CHEBI:157695"/>
        <dbReference type="ChEBI" id="CHEBI:167181"/>
        <dbReference type="EC" id="4.2.99.18"/>
    </reaction>
</comment>
<dbReference type="PANTHER" id="PTHR22993:SF9">
    <property type="entry name" value="FORMAMIDOPYRIMIDINE-DNA GLYCOSYLASE"/>
    <property type="match status" value="1"/>
</dbReference>
<dbReference type="GO" id="GO:0034039">
    <property type="term" value="F:8-oxo-7,8-dihydroguanine DNA N-glycosylase activity"/>
    <property type="evidence" value="ECO:0007669"/>
    <property type="project" value="TreeGrafter"/>
</dbReference>
<dbReference type="SMART" id="SM01232">
    <property type="entry name" value="H2TH"/>
    <property type="match status" value="1"/>
</dbReference>
<dbReference type="InterPro" id="IPR035937">
    <property type="entry name" value="FPG_N"/>
</dbReference>
<proteinExistence type="inferred from homology"/>
<protein>
    <recommendedName>
        <fullName evidence="15">Formamidopyrimidine-DNA glycosylase</fullName>
        <shortName evidence="15">Fapy-DNA glycosylase</shortName>
        <ecNumber evidence="15">3.2.2.23</ecNumber>
    </recommendedName>
    <alternativeName>
        <fullName evidence="15">DNA-(apurinic or apyrimidinic site) lyase MutM</fullName>
        <shortName evidence="15">AP lyase MutM</shortName>
        <ecNumber evidence="15">4.2.99.18</ecNumber>
    </alternativeName>
</protein>
<dbReference type="SUPFAM" id="SSF57716">
    <property type="entry name" value="Glucocorticoid receptor-like (DNA-binding domain)"/>
    <property type="match status" value="1"/>
</dbReference>
<evidence type="ECO:0000259" key="16">
    <source>
        <dbReference type="PROSITE" id="PS51066"/>
    </source>
</evidence>
<evidence type="ECO:0000259" key="17">
    <source>
        <dbReference type="PROSITE" id="PS51068"/>
    </source>
</evidence>
<keyword evidence="13 15" id="KW-0326">Glycosidase</keyword>
<dbReference type="Gene3D" id="1.10.8.50">
    <property type="match status" value="1"/>
</dbReference>
<dbReference type="InterPro" id="IPR015886">
    <property type="entry name" value="H2TH_FPG"/>
</dbReference>
<feature type="active site" description="Schiff-base intermediate with DNA" evidence="15">
    <location>
        <position position="2"/>
    </location>
</feature>
<dbReference type="FunFam" id="1.10.8.50:FF:000003">
    <property type="entry name" value="Formamidopyrimidine-DNA glycosylase"/>
    <property type="match status" value="1"/>
</dbReference>
<dbReference type="RefSeq" id="WP_073372974.1">
    <property type="nucleotide sequence ID" value="NZ_FQXS01000001.1"/>
</dbReference>
<feature type="binding site" evidence="15">
    <location>
        <position position="93"/>
    </location>
    <ligand>
        <name>DNA</name>
        <dbReference type="ChEBI" id="CHEBI:16991"/>
    </ligand>
</feature>
<dbReference type="HAMAP" id="MF_00103">
    <property type="entry name" value="Fapy_DNA_glycosyl"/>
    <property type="match status" value="1"/>
</dbReference>
<dbReference type="GO" id="GO:0003684">
    <property type="term" value="F:damaged DNA binding"/>
    <property type="evidence" value="ECO:0007669"/>
    <property type="project" value="InterPro"/>
</dbReference>
<dbReference type="EMBL" id="FQXS01000001">
    <property type="protein sequence ID" value="SHH34670.1"/>
    <property type="molecule type" value="Genomic_DNA"/>
</dbReference>
<accession>A0A1M5S8A3</accession>
<organism evidence="18 19">
    <name type="scientific">Desulfofustis glycolicus DSM 9705</name>
    <dbReference type="NCBI Taxonomy" id="1121409"/>
    <lineage>
        <taxon>Bacteria</taxon>
        <taxon>Pseudomonadati</taxon>
        <taxon>Thermodesulfobacteriota</taxon>
        <taxon>Desulfobulbia</taxon>
        <taxon>Desulfobulbales</taxon>
        <taxon>Desulfocapsaceae</taxon>
        <taxon>Desulfofustis</taxon>
    </lineage>
</organism>
<dbReference type="GO" id="GO:0140078">
    <property type="term" value="F:class I DNA-(apurinic or apyrimidinic site) endonuclease activity"/>
    <property type="evidence" value="ECO:0007669"/>
    <property type="project" value="UniProtKB-EC"/>
</dbReference>
<dbReference type="InterPro" id="IPR012319">
    <property type="entry name" value="FPG_cat"/>
</dbReference>
<feature type="binding site" evidence="15">
    <location>
        <position position="112"/>
    </location>
    <ligand>
        <name>DNA</name>
        <dbReference type="ChEBI" id="CHEBI:16991"/>
    </ligand>
</feature>
<keyword evidence="9 15" id="KW-0238">DNA-binding</keyword>
<dbReference type="NCBIfam" id="NF002211">
    <property type="entry name" value="PRK01103.1"/>
    <property type="match status" value="1"/>
</dbReference>
<dbReference type="EC" id="4.2.99.18" evidence="15"/>
<keyword evidence="7 15" id="KW-0378">Hydrolase</keyword>
<keyword evidence="8 15" id="KW-0862">Zinc</keyword>
<keyword evidence="10 15" id="KW-0234">DNA repair</keyword>
<keyword evidence="19" id="KW-1185">Reference proteome</keyword>
<evidence type="ECO:0000256" key="6">
    <source>
        <dbReference type="ARBA" id="ARBA00022771"/>
    </source>
</evidence>
<comment type="subunit">
    <text evidence="3 15">Monomer.</text>
</comment>
<feature type="active site" description="Proton donor" evidence="15">
    <location>
        <position position="3"/>
    </location>
</feature>
<feature type="domain" description="FPG-type" evidence="16">
    <location>
        <begin position="242"/>
        <end position="276"/>
    </location>
</feature>
<dbReference type="SUPFAM" id="SSF81624">
    <property type="entry name" value="N-terminal domain of MutM-like DNA repair proteins"/>
    <property type="match status" value="1"/>
</dbReference>
<evidence type="ECO:0000313" key="19">
    <source>
        <dbReference type="Proteomes" id="UP000184139"/>
    </source>
</evidence>
<evidence type="ECO:0000256" key="10">
    <source>
        <dbReference type="ARBA" id="ARBA00023204"/>
    </source>
</evidence>
<dbReference type="EC" id="3.2.2.23" evidence="15"/>
<dbReference type="GO" id="GO:0008270">
    <property type="term" value="F:zinc ion binding"/>
    <property type="evidence" value="ECO:0007669"/>
    <property type="project" value="UniProtKB-UniRule"/>
</dbReference>
<keyword evidence="12 15" id="KW-0511">Multifunctional enzyme</keyword>
<evidence type="ECO:0000256" key="12">
    <source>
        <dbReference type="ARBA" id="ARBA00023268"/>
    </source>
</evidence>
<reference evidence="18 19" key="1">
    <citation type="submission" date="2016-11" db="EMBL/GenBank/DDBJ databases">
        <authorList>
            <person name="Jaros S."/>
            <person name="Januszkiewicz K."/>
            <person name="Wedrychowicz H."/>
        </authorList>
    </citation>
    <scope>NUCLEOTIDE SEQUENCE [LARGE SCALE GENOMIC DNA]</scope>
    <source>
        <strain evidence="18 19">DSM 9705</strain>
    </source>
</reference>
<evidence type="ECO:0000256" key="11">
    <source>
        <dbReference type="ARBA" id="ARBA00023239"/>
    </source>
</evidence>
<dbReference type="SUPFAM" id="SSF46946">
    <property type="entry name" value="S13-like H2TH domain"/>
    <property type="match status" value="1"/>
</dbReference>
<feature type="active site" description="Proton donor; for delta-elimination activity" evidence="15">
    <location>
        <position position="266"/>
    </location>
</feature>
<dbReference type="GO" id="GO:0006284">
    <property type="term" value="P:base-excision repair"/>
    <property type="evidence" value="ECO:0007669"/>
    <property type="project" value="InterPro"/>
</dbReference>
<dbReference type="Gene3D" id="3.20.190.10">
    <property type="entry name" value="MutM-like, N-terminal"/>
    <property type="match status" value="1"/>
</dbReference>
<evidence type="ECO:0000256" key="15">
    <source>
        <dbReference type="HAMAP-Rule" id="MF_00103"/>
    </source>
</evidence>
<evidence type="ECO:0000256" key="9">
    <source>
        <dbReference type="ARBA" id="ARBA00023125"/>
    </source>
</evidence>
<dbReference type="SMART" id="SM00898">
    <property type="entry name" value="Fapy_DNA_glyco"/>
    <property type="match status" value="1"/>
</dbReference>
<feature type="active site" description="Proton donor; for beta-elimination activity" evidence="15">
    <location>
        <position position="59"/>
    </location>
</feature>
<comment type="similarity">
    <text evidence="2 15">Belongs to the FPG family.</text>
</comment>
<dbReference type="InterPro" id="IPR020629">
    <property type="entry name" value="FPG_Glyclase"/>
</dbReference>
<evidence type="ECO:0000256" key="1">
    <source>
        <dbReference type="ARBA" id="ARBA00001668"/>
    </source>
</evidence>
<comment type="catalytic activity">
    <reaction evidence="1 15">
        <text>Hydrolysis of DNA containing ring-opened 7-methylguanine residues, releasing 2,6-diamino-4-hydroxy-5-(N-methyl)formamidopyrimidine.</text>
        <dbReference type="EC" id="3.2.2.23"/>
    </reaction>
</comment>
<keyword evidence="5 15" id="KW-0227">DNA damage</keyword>
<keyword evidence="6 15" id="KW-0863">Zinc-finger</keyword>
<evidence type="ECO:0000313" key="18">
    <source>
        <dbReference type="EMBL" id="SHH34670.1"/>
    </source>
</evidence>